<name>A0AAV4RRF7_9ARAC</name>
<reference evidence="1 2" key="1">
    <citation type="submission" date="2021-06" db="EMBL/GenBank/DDBJ databases">
        <title>Caerostris darwini draft genome.</title>
        <authorList>
            <person name="Kono N."/>
            <person name="Arakawa K."/>
        </authorList>
    </citation>
    <scope>NUCLEOTIDE SEQUENCE [LARGE SCALE GENOMIC DNA]</scope>
</reference>
<dbReference type="AlphaFoldDB" id="A0AAV4RRF7"/>
<protein>
    <submittedName>
        <fullName evidence="1">Uncharacterized protein</fullName>
    </submittedName>
</protein>
<dbReference type="EMBL" id="BPLQ01006511">
    <property type="protein sequence ID" value="GIY23042.1"/>
    <property type="molecule type" value="Genomic_DNA"/>
</dbReference>
<sequence length="87" mass="9028">MHKRKSKTKKMKGTYGGVYGIGPCSVALTSQHGLTHPVTVGIPVEIVAVTSAAPVDELEAHGSRHVVVPAGEVAPARAHLFGLHAVL</sequence>
<accession>A0AAV4RRF7</accession>
<evidence type="ECO:0000313" key="2">
    <source>
        <dbReference type="Proteomes" id="UP001054837"/>
    </source>
</evidence>
<gene>
    <name evidence="1" type="ORF">CDAR_299501</name>
</gene>
<proteinExistence type="predicted"/>
<keyword evidence="2" id="KW-1185">Reference proteome</keyword>
<dbReference type="Proteomes" id="UP001054837">
    <property type="component" value="Unassembled WGS sequence"/>
</dbReference>
<comment type="caution">
    <text evidence="1">The sequence shown here is derived from an EMBL/GenBank/DDBJ whole genome shotgun (WGS) entry which is preliminary data.</text>
</comment>
<evidence type="ECO:0000313" key="1">
    <source>
        <dbReference type="EMBL" id="GIY23042.1"/>
    </source>
</evidence>
<organism evidence="1 2">
    <name type="scientific">Caerostris darwini</name>
    <dbReference type="NCBI Taxonomy" id="1538125"/>
    <lineage>
        <taxon>Eukaryota</taxon>
        <taxon>Metazoa</taxon>
        <taxon>Ecdysozoa</taxon>
        <taxon>Arthropoda</taxon>
        <taxon>Chelicerata</taxon>
        <taxon>Arachnida</taxon>
        <taxon>Araneae</taxon>
        <taxon>Araneomorphae</taxon>
        <taxon>Entelegynae</taxon>
        <taxon>Araneoidea</taxon>
        <taxon>Araneidae</taxon>
        <taxon>Caerostris</taxon>
    </lineage>
</organism>